<organism evidence="1 2">
    <name type="scientific">Melipona quadrifasciata</name>
    <dbReference type="NCBI Taxonomy" id="166423"/>
    <lineage>
        <taxon>Eukaryota</taxon>
        <taxon>Metazoa</taxon>
        <taxon>Ecdysozoa</taxon>
        <taxon>Arthropoda</taxon>
        <taxon>Hexapoda</taxon>
        <taxon>Insecta</taxon>
        <taxon>Pterygota</taxon>
        <taxon>Neoptera</taxon>
        <taxon>Endopterygota</taxon>
        <taxon>Hymenoptera</taxon>
        <taxon>Apocrita</taxon>
        <taxon>Aculeata</taxon>
        <taxon>Apoidea</taxon>
        <taxon>Anthophila</taxon>
        <taxon>Apidae</taxon>
        <taxon>Melipona</taxon>
    </lineage>
</organism>
<reference evidence="1 2" key="1">
    <citation type="submission" date="2015-07" db="EMBL/GenBank/DDBJ databases">
        <title>The genome of Melipona quadrifasciata.</title>
        <authorList>
            <person name="Pan H."/>
            <person name="Kapheim K."/>
        </authorList>
    </citation>
    <scope>NUCLEOTIDE SEQUENCE [LARGE SCALE GENOMIC DNA]</scope>
    <source>
        <strain evidence="1">0111107301</strain>
        <tissue evidence="1">Whole body</tissue>
    </source>
</reference>
<protein>
    <submittedName>
        <fullName evidence="1">Uncharacterized protein</fullName>
    </submittedName>
</protein>
<evidence type="ECO:0000313" key="1">
    <source>
        <dbReference type="EMBL" id="KOX81269.1"/>
    </source>
</evidence>
<proteinExistence type="predicted"/>
<dbReference type="EMBL" id="KQ435689">
    <property type="protein sequence ID" value="KOX81269.1"/>
    <property type="molecule type" value="Genomic_DNA"/>
</dbReference>
<dbReference type="AlphaFoldDB" id="A0A0M9AE36"/>
<dbReference type="OrthoDB" id="10283285at2759"/>
<keyword evidence="2" id="KW-1185">Reference proteome</keyword>
<sequence length="74" mass="8383">SISNLYILCLKSLYDEYMITPPKQTDSEKKHCVTAAYQTCASNSFSQFGFMKKMIPFTAPSRVTALTSKLIMMM</sequence>
<evidence type="ECO:0000313" key="2">
    <source>
        <dbReference type="Proteomes" id="UP000053105"/>
    </source>
</evidence>
<dbReference type="Proteomes" id="UP000053105">
    <property type="component" value="Unassembled WGS sequence"/>
</dbReference>
<accession>A0A0M9AE36</accession>
<feature type="non-terminal residue" evidence="1">
    <location>
        <position position="1"/>
    </location>
</feature>
<gene>
    <name evidence="1" type="ORF">WN51_00177</name>
</gene>
<name>A0A0M9AE36_9HYME</name>